<evidence type="ECO:0000259" key="5">
    <source>
        <dbReference type="PROSITE" id="PS51900"/>
    </source>
</evidence>
<evidence type="ECO:0000313" key="7">
    <source>
        <dbReference type="Proteomes" id="UP000606889"/>
    </source>
</evidence>
<dbReference type="EMBL" id="JACOON010000003">
    <property type="protein sequence ID" value="MBC5648121.1"/>
    <property type="molecule type" value="Genomic_DNA"/>
</dbReference>
<proteinExistence type="predicted"/>
<keyword evidence="1 3" id="KW-0238">DNA-binding</keyword>
<dbReference type="InterPro" id="IPR011010">
    <property type="entry name" value="DNA_brk_join_enz"/>
</dbReference>
<evidence type="ECO:0000256" key="2">
    <source>
        <dbReference type="ARBA" id="ARBA00023172"/>
    </source>
</evidence>
<sequence>MTGSLYIKNNEYYVILNMVDGRGKRVKQPWINTTLKERGNKKRAEALLTSICNLSEGNIEEEFIKIIRKEIKKQGPDAVIANLNEDYGNYLRTNHILVLRPDSSGEHYEDGDFLDWVQIWMDYKSDEGDVDATVMAYESITRVHLKPYFTKLGKKISELTSEDIRNYFKFKRKESKLSENTLAKHYVVIRGTLAYAVKKKVIFENVTDEVQKPQTIPYSANYYSLPELKKLLQTVAGNKLETVVYLCSFFGLRRSEALGLKWDAVDFNANMITIRNKVTQIKGCDGRRQVKASSKLKTKRSSRSLPMSLSVRQYLLRLKRIQKENKKFFGKGYDYTWDGYVCVNVDGTLICPDYVNSMFPKFLKKHHLRKIRFHDLRHTCATLLLRAGFNMRQLQEWLGHSDFGITAKIYAHVDYEDKATMADSLEHQINGGVLGENSEGRKKEALRQCALDLLKQGETLETVKEWLHLEEDDIYDNVATEDFTMMCKTIEEGITEDTLNDLLSA</sequence>
<dbReference type="InterPro" id="IPR050090">
    <property type="entry name" value="Tyrosine_recombinase_XerCD"/>
</dbReference>
<name>A0ABR7EEE2_9FIRM</name>
<dbReference type="InterPro" id="IPR025269">
    <property type="entry name" value="SAM-like_dom"/>
</dbReference>
<dbReference type="InterPro" id="IPR013762">
    <property type="entry name" value="Integrase-like_cat_sf"/>
</dbReference>
<dbReference type="Gene3D" id="1.10.443.10">
    <property type="entry name" value="Intergrase catalytic core"/>
    <property type="match status" value="1"/>
</dbReference>
<dbReference type="CDD" id="cd01189">
    <property type="entry name" value="INT_ICEBs1_C_like"/>
    <property type="match status" value="1"/>
</dbReference>
<feature type="domain" description="Core-binding (CB)" evidence="5">
    <location>
        <begin position="111"/>
        <end position="197"/>
    </location>
</feature>
<dbReference type="InterPro" id="IPR010998">
    <property type="entry name" value="Integrase_recombinase_N"/>
</dbReference>
<keyword evidence="7" id="KW-1185">Reference proteome</keyword>
<dbReference type="PANTHER" id="PTHR30349">
    <property type="entry name" value="PHAGE INTEGRASE-RELATED"/>
    <property type="match status" value="1"/>
</dbReference>
<dbReference type="Proteomes" id="UP000606889">
    <property type="component" value="Unassembled WGS sequence"/>
</dbReference>
<protein>
    <submittedName>
        <fullName evidence="6">Site-specific integrase</fullName>
    </submittedName>
</protein>
<dbReference type="PROSITE" id="PS51900">
    <property type="entry name" value="CB"/>
    <property type="match status" value="1"/>
</dbReference>
<organism evidence="6 7">
    <name type="scientific">Christensenella tenuis</name>
    <dbReference type="NCBI Taxonomy" id="2763033"/>
    <lineage>
        <taxon>Bacteria</taxon>
        <taxon>Bacillati</taxon>
        <taxon>Bacillota</taxon>
        <taxon>Clostridia</taxon>
        <taxon>Christensenellales</taxon>
        <taxon>Christensenellaceae</taxon>
        <taxon>Christensenella</taxon>
    </lineage>
</organism>
<dbReference type="InterPro" id="IPR002104">
    <property type="entry name" value="Integrase_catalytic"/>
</dbReference>
<dbReference type="PANTHER" id="PTHR30349:SF91">
    <property type="entry name" value="INTA PROTEIN"/>
    <property type="match status" value="1"/>
</dbReference>
<dbReference type="Pfam" id="PF00589">
    <property type="entry name" value="Phage_integrase"/>
    <property type="match status" value="1"/>
</dbReference>
<evidence type="ECO:0000259" key="4">
    <source>
        <dbReference type="PROSITE" id="PS51898"/>
    </source>
</evidence>
<feature type="domain" description="Tyr recombinase" evidence="4">
    <location>
        <begin position="218"/>
        <end position="423"/>
    </location>
</feature>
<dbReference type="RefSeq" id="WP_186857638.1">
    <property type="nucleotide sequence ID" value="NZ_JACOON010000003.1"/>
</dbReference>
<gene>
    <name evidence="6" type="ORF">H8S18_07200</name>
</gene>
<dbReference type="SUPFAM" id="SSF56349">
    <property type="entry name" value="DNA breaking-rejoining enzymes"/>
    <property type="match status" value="1"/>
</dbReference>
<dbReference type="PROSITE" id="PS51898">
    <property type="entry name" value="TYR_RECOMBINASE"/>
    <property type="match status" value="1"/>
</dbReference>
<evidence type="ECO:0000256" key="1">
    <source>
        <dbReference type="ARBA" id="ARBA00023125"/>
    </source>
</evidence>
<evidence type="ECO:0000313" key="6">
    <source>
        <dbReference type="EMBL" id="MBC5648121.1"/>
    </source>
</evidence>
<accession>A0ABR7EEE2</accession>
<keyword evidence="2" id="KW-0233">DNA recombination</keyword>
<evidence type="ECO:0000256" key="3">
    <source>
        <dbReference type="PROSITE-ProRule" id="PRU01248"/>
    </source>
</evidence>
<reference evidence="6 7" key="1">
    <citation type="submission" date="2020-08" db="EMBL/GenBank/DDBJ databases">
        <title>Genome public.</title>
        <authorList>
            <person name="Liu C."/>
            <person name="Sun Q."/>
        </authorList>
    </citation>
    <scope>NUCLEOTIDE SEQUENCE [LARGE SCALE GENOMIC DNA]</scope>
    <source>
        <strain evidence="6 7">NSJ-35</strain>
    </source>
</reference>
<dbReference type="Gene3D" id="1.10.150.130">
    <property type="match status" value="1"/>
</dbReference>
<dbReference type="Pfam" id="PF13102">
    <property type="entry name" value="Phage_int_SAM_5"/>
    <property type="match status" value="1"/>
</dbReference>
<dbReference type="InterPro" id="IPR044068">
    <property type="entry name" value="CB"/>
</dbReference>
<comment type="caution">
    <text evidence="6">The sequence shown here is derived from an EMBL/GenBank/DDBJ whole genome shotgun (WGS) entry which is preliminary data.</text>
</comment>